<dbReference type="EMBL" id="JACYTO010000001">
    <property type="protein sequence ID" value="MBD8502372.1"/>
    <property type="molecule type" value="Genomic_DNA"/>
</dbReference>
<feature type="domain" description="HAMP" evidence="5">
    <location>
        <begin position="201"/>
        <end position="253"/>
    </location>
</feature>
<dbReference type="SUPFAM" id="SSF141868">
    <property type="entry name" value="EAL domain-like"/>
    <property type="match status" value="1"/>
</dbReference>
<gene>
    <name evidence="7" type="ORF">IFO67_05710</name>
</gene>
<accession>A0ABR9BAA9</accession>
<dbReference type="InterPro" id="IPR000700">
    <property type="entry name" value="PAS-assoc_C"/>
</dbReference>
<dbReference type="PROSITE" id="PS50885">
    <property type="entry name" value="HAMP"/>
    <property type="match status" value="1"/>
</dbReference>
<proteinExistence type="predicted"/>
<feature type="domain" description="EAL" evidence="4">
    <location>
        <begin position="669"/>
        <end position="921"/>
    </location>
</feature>
<evidence type="ECO:0000313" key="7">
    <source>
        <dbReference type="EMBL" id="MBD8502372.1"/>
    </source>
</evidence>
<dbReference type="Gene3D" id="3.30.450.20">
    <property type="entry name" value="PAS domain"/>
    <property type="match status" value="2"/>
</dbReference>
<dbReference type="InterPro" id="IPR000160">
    <property type="entry name" value="GGDEF_dom"/>
</dbReference>
<evidence type="ECO:0000259" key="2">
    <source>
        <dbReference type="PROSITE" id="PS50112"/>
    </source>
</evidence>
<dbReference type="Pfam" id="PF00672">
    <property type="entry name" value="HAMP"/>
    <property type="match status" value="1"/>
</dbReference>
<dbReference type="CDD" id="cd01948">
    <property type="entry name" value="EAL"/>
    <property type="match status" value="1"/>
</dbReference>
<dbReference type="SMART" id="SM00052">
    <property type="entry name" value="EAL"/>
    <property type="match status" value="1"/>
</dbReference>
<dbReference type="SUPFAM" id="SSF55073">
    <property type="entry name" value="Nucleotide cyclase"/>
    <property type="match status" value="1"/>
</dbReference>
<evidence type="ECO:0000259" key="5">
    <source>
        <dbReference type="PROSITE" id="PS50885"/>
    </source>
</evidence>
<evidence type="ECO:0000259" key="6">
    <source>
        <dbReference type="PROSITE" id="PS50887"/>
    </source>
</evidence>
<keyword evidence="8" id="KW-1185">Reference proteome</keyword>
<dbReference type="Pfam" id="PF00563">
    <property type="entry name" value="EAL"/>
    <property type="match status" value="1"/>
</dbReference>
<dbReference type="SUPFAM" id="SSF55785">
    <property type="entry name" value="PYP-like sensor domain (PAS domain)"/>
    <property type="match status" value="2"/>
</dbReference>
<dbReference type="NCBIfam" id="TIGR00229">
    <property type="entry name" value="sensory_box"/>
    <property type="match status" value="2"/>
</dbReference>
<protein>
    <submittedName>
        <fullName evidence="7">EAL domain-containing protein</fullName>
    </submittedName>
</protein>
<dbReference type="InterPro" id="IPR000014">
    <property type="entry name" value="PAS"/>
</dbReference>
<dbReference type="SMART" id="SM00091">
    <property type="entry name" value="PAS"/>
    <property type="match status" value="2"/>
</dbReference>
<dbReference type="PROSITE" id="PS50113">
    <property type="entry name" value="PAC"/>
    <property type="match status" value="1"/>
</dbReference>
<feature type="compositionally biased region" description="Low complexity" evidence="1">
    <location>
        <begin position="935"/>
        <end position="952"/>
    </location>
</feature>
<name>A0ABR9BAA9_9RHOO</name>
<feature type="domain" description="PAS" evidence="2">
    <location>
        <begin position="258"/>
        <end position="302"/>
    </location>
</feature>
<dbReference type="PROSITE" id="PS50883">
    <property type="entry name" value="EAL"/>
    <property type="match status" value="1"/>
</dbReference>
<dbReference type="InterPro" id="IPR001610">
    <property type="entry name" value="PAC"/>
</dbReference>
<dbReference type="PANTHER" id="PTHR44757:SF2">
    <property type="entry name" value="BIOFILM ARCHITECTURE MAINTENANCE PROTEIN MBAA"/>
    <property type="match status" value="1"/>
</dbReference>
<dbReference type="InterPro" id="IPR029787">
    <property type="entry name" value="Nucleotide_cyclase"/>
</dbReference>
<feature type="domain" description="GGDEF" evidence="6">
    <location>
        <begin position="522"/>
        <end position="660"/>
    </location>
</feature>
<evidence type="ECO:0000259" key="3">
    <source>
        <dbReference type="PROSITE" id="PS50113"/>
    </source>
</evidence>
<dbReference type="InterPro" id="IPR043128">
    <property type="entry name" value="Rev_trsase/Diguanyl_cyclase"/>
</dbReference>
<organism evidence="7 8">
    <name type="scientific">Thauera sedimentorum</name>
    <dbReference type="NCBI Taxonomy" id="2767595"/>
    <lineage>
        <taxon>Bacteria</taxon>
        <taxon>Pseudomonadati</taxon>
        <taxon>Pseudomonadota</taxon>
        <taxon>Betaproteobacteria</taxon>
        <taxon>Rhodocyclales</taxon>
        <taxon>Zoogloeaceae</taxon>
        <taxon>Thauera</taxon>
    </lineage>
</organism>
<dbReference type="InterPro" id="IPR052155">
    <property type="entry name" value="Biofilm_reg_signaling"/>
</dbReference>
<sequence length="952" mass="104707">MIRRLPLRFELPLILLVTLAVILGTSLASALWHARKDILDSARTDLQAEVGHLLRMAERELHRSPGIVEADLTHAATDPRVRTVALIGPDGRVLMANRFAWKGEPAVRVLNELPEDELRPQGSRVPRLTVADDGDTLYALATVFLHRDGSAERSATRGLLYMAYDLRAAYAAGQADVVAGRLPEFMGSIVFVLLLGVWLYRHLSRPLHHLDQAAKRLAAGVGGPSIRASGPLEIVRLTETFNHMEAQIQANLAALRDSETRYRRLFDAHPLPLWVQDSASGALLAVNEAAIAHYGYPRERFLALTTGQLATTPEEHPDAAGVVRHRRADGSIIEVELISHPVDWLGHQADLVSAHDVTARRQAERDLRLAAAAFETSEAIMVTDAQGFILRINQAFTRITGYDAGAVAGQTPRLLKSGHQDAAFYDELWAAITGPGHWEGEIWNRHSDGHVYPQWLSVRAVRDESGTLTHFVSNFFDLSERKAAEQAIHRLSNHDALTDLPNRSLFRDRLTQALVAARRGSHFGAVLQLDIDRFKAINDARGHALGDELLRRVAERLQDGLREGDTLARLGADEFAVLLPNLRPPADAAARAAHHIAEKLRNRFEQAFEIDGTRYHIAASIGVTLFPKGQDGADDLLRETDTALYQAKASGRNTVCFFEAAMGAQAQARFALESELRQAIENDELVLYLQPQCGIDGRLEGAEALVRWRHPQRGLVPPGLFIPVAEDSGLIVPLGDWVLTRCCELLARQEMSHLPLRIAVNVSPRQFRQADFVQRVRHTLASTGADPTRLLLEVTEGVMLDNLADTVGKMSELAALGIHFSIDDFGTGYSSLAYLKRLPIHELKIDKAFIQDAPSDPNDAALVDAILAVARHLNLRVVAEGVETEDQAAFLRSRGPLLYQGYLTGRPEPAEQQLDHWLASQGQIFPAGNTDGRLTSSTTADAARAAGETPTE</sequence>
<dbReference type="NCBIfam" id="TIGR00254">
    <property type="entry name" value="GGDEF"/>
    <property type="match status" value="1"/>
</dbReference>
<dbReference type="RefSeq" id="WP_187717159.1">
    <property type="nucleotide sequence ID" value="NZ_JACTAH010000001.1"/>
</dbReference>
<dbReference type="SMART" id="SM00304">
    <property type="entry name" value="HAMP"/>
    <property type="match status" value="1"/>
</dbReference>
<dbReference type="Proteomes" id="UP000603602">
    <property type="component" value="Unassembled WGS sequence"/>
</dbReference>
<dbReference type="InterPro" id="IPR035919">
    <property type="entry name" value="EAL_sf"/>
</dbReference>
<dbReference type="PROSITE" id="PS50887">
    <property type="entry name" value="GGDEF"/>
    <property type="match status" value="1"/>
</dbReference>
<dbReference type="Pfam" id="PF13426">
    <property type="entry name" value="PAS_9"/>
    <property type="match status" value="1"/>
</dbReference>
<evidence type="ECO:0000259" key="4">
    <source>
        <dbReference type="PROSITE" id="PS50883"/>
    </source>
</evidence>
<dbReference type="Pfam" id="PF13188">
    <property type="entry name" value="PAS_8"/>
    <property type="match status" value="1"/>
</dbReference>
<dbReference type="PROSITE" id="PS50112">
    <property type="entry name" value="PAS"/>
    <property type="match status" value="2"/>
</dbReference>
<evidence type="ECO:0000256" key="1">
    <source>
        <dbReference type="SAM" id="MobiDB-lite"/>
    </source>
</evidence>
<dbReference type="Gene3D" id="3.20.20.450">
    <property type="entry name" value="EAL domain"/>
    <property type="match status" value="1"/>
</dbReference>
<dbReference type="CDD" id="cd00130">
    <property type="entry name" value="PAS"/>
    <property type="match status" value="1"/>
</dbReference>
<dbReference type="SMART" id="SM00267">
    <property type="entry name" value="GGDEF"/>
    <property type="match status" value="1"/>
</dbReference>
<dbReference type="CDD" id="cd06225">
    <property type="entry name" value="HAMP"/>
    <property type="match status" value="1"/>
</dbReference>
<dbReference type="Pfam" id="PF00990">
    <property type="entry name" value="GGDEF"/>
    <property type="match status" value="1"/>
</dbReference>
<feature type="region of interest" description="Disordered" evidence="1">
    <location>
        <begin position="928"/>
        <end position="952"/>
    </location>
</feature>
<dbReference type="SMART" id="SM00086">
    <property type="entry name" value="PAC"/>
    <property type="match status" value="2"/>
</dbReference>
<feature type="domain" description="PAS" evidence="2">
    <location>
        <begin position="363"/>
        <end position="411"/>
    </location>
</feature>
<evidence type="ECO:0000313" key="8">
    <source>
        <dbReference type="Proteomes" id="UP000603602"/>
    </source>
</evidence>
<dbReference type="InterPro" id="IPR003660">
    <property type="entry name" value="HAMP_dom"/>
</dbReference>
<comment type="caution">
    <text evidence="7">The sequence shown here is derived from an EMBL/GenBank/DDBJ whole genome shotgun (WGS) entry which is preliminary data.</text>
</comment>
<dbReference type="Gene3D" id="6.10.340.10">
    <property type="match status" value="1"/>
</dbReference>
<reference evidence="8" key="1">
    <citation type="submission" date="2023-07" db="EMBL/GenBank/DDBJ databases">
        <title>Thauera sp. CAU 1555 isolated from sand of Yaerae Beach.</title>
        <authorList>
            <person name="Kim W."/>
        </authorList>
    </citation>
    <scope>NUCLEOTIDE SEQUENCE [LARGE SCALE GENOMIC DNA]</scope>
    <source>
        <strain evidence="8">CAU 1555</strain>
    </source>
</reference>
<feature type="domain" description="PAC" evidence="3">
    <location>
        <begin position="436"/>
        <end position="490"/>
    </location>
</feature>
<dbReference type="InterPro" id="IPR035965">
    <property type="entry name" value="PAS-like_dom_sf"/>
</dbReference>
<dbReference type="InterPro" id="IPR001633">
    <property type="entry name" value="EAL_dom"/>
</dbReference>
<dbReference type="CDD" id="cd01949">
    <property type="entry name" value="GGDEF"/>
    <property type="match status" value="1"/>
</dbReference>
<dbReference type="PANTHER" id="PTHR44757">
    <property type="entry name" value="DIGUANYLATE CYCLASE DGCP"/>
    <property type="match status" value="1"/>
</dbReference>
<dbReference type="Gene3D" id="3.30.70.270">
    <property type="match status" value="1"/>
</dbReference>